<dbReference type="InterPro" id="IPR019758">
    <property type="entry name" value="Pept_S26A_signal_pept_1_CS"/>
</dbReference>
<dbReference type="Gene3D" id="2.10.109.10">
    <property type="entry name" value="Umud Fragment, subunit A"/>
    <property type="match status" value="1"/>
</dbReference>
<dbReference type="Pfam" id="PF10502">
    <property type="entry name" value="Peptidase_S26"/>
    <property type="match status" value="1"/>
</dbReference>
<dbReference type="GO" id="GO:0009003">
    <property type="term" value="F:signal peptidase activity"/>
    <property type="evidence" value="ECO:0007669"/>
    <property type="project" value="UniProtKB-EC"/>
</dbReference>
<dbReference type="RefSeq" id="WP_190402075.1">
    <property type="nucleotide sequence ID" value="NZ_JACJQB010000003.1"/>
</dbReference>
<feature type="compositionally biased region" description="Low complexity" evidence="9">
    <location>
        <begin position="1"/>
        <end position="10"/>
    </location>
</feature>
<dbReference type="InterPro" id="IPR019757">
    <property type="entry name" value="Pept_S26A_signal_pept_1_Lys-AS"/>
</dbReference>
<evidence type="ECO:0000259" key="10">
    <source>
        <dbReference type="Pfam" id="PF10502"/>
    </source>
</evidence>
<dbReference type="InterPro" id="IPR036286">
    <property type="entry name" value="LexA/Signal_pep-like_sf"/>
</dbReference>
<gene>
    <name evidence="11" type="primary">lepB</name>
    <name evidence="11" type="ORF">H6F41_03410</name>
</gene>
<accession>A0ABR7ZT89</accession>
<keyword evidence="12" id="KW-1185">Reference proteome</keyword>
<feature type="domain" description="Peptidase S26" evidence="10">
    <location>
        <begin position="36"/>
        <end position="214"/>
    </location>
</feature>
<evidence type="ECO:0000313" key="12">
    <source>
        <dbReference type="Proteomes" id="UP000642094"/>
    </source>
</evidence>
<evidence type="ECO:0000313" key="11">
    <source>
        <dbReference type="EMBL" id="MBD2187193.1"/>
    </source>
</evidence>
<comment type="caution">
    <text evidence="11">The sequence shown here is derived from an EMBL/GenBank/DDBJ whole genome shotgun (WGS) entry which is preliminary data.</text>
</comment>
<evidence type="ECO:0000256" key="7">
    <source>
        <dbReference type="RuleBase" id="RU003993"/>
    </source>
</evidence>
<comment type="similarity">
    <text evidence="3 8">Belongs to the peptidase S26 family.</text>
</comment>
<evidence type="ECO:0000256" key="9">
    <source>
        <dbReference type="SAM" id="MobiDB-lite"/>
    </source>
</evidence>
<dbReference type="EMBL" id="JACJQB010000003">
    <property type="protein sequence ID" value="MBD2187193.1"/>
    <property type="molecule type" value="Genomic_DNA"/>
</dbReference>
<dbReference type="InterPro" id="IPR019533">
    <property type="entry name" value="Peptidase_S26"/>
</dbReference>
<evidence type="ECO:0000256" key="6">
    <source>
        <dbReference type="ARBA" id="ARBA00022801"/>
    </source>
</evidence>
<dbReference type="SUPFAM" id="SSF51306">
    <property type="entry name" value="LexA/Signal peptidase"/>
    <property type="match status" value="1"/>
</dbReference>
<dbReference type="InterPro" id="IPR019756">
    <property type="entry name" value="Pept_S26A_signal_pept_1_Ser-AS"/>
</dbReference>
<organism evidence="11 12">
    <name type="scientific">Pseudanabaena mucicola FACHB-723</name>
    <dbReference type="NCBI Taxonomy" id="2692860"/>
    <lineage>
        <taxon>Bacteria</taxon>
        <taxon>Bacillati</taxon>
        <taxon>Cyanobacteriota</taxon>
        <taxon>Cyanophyceae</taxon>
        <taxon>Pseudanabaenales</taxon>
        <taxon>Pseudanabaenaceae</taxon>
        <taxon>Pseudanabaena</taxon>
    </lineage>
</organism>
<protein>
    <recommendedName>
        <fullName evidence="4 7">Signal peptidase I</fullName>
        <ecNumber evidence="4 7">3.4.21.89</ecNumber>
    </recommendedName>
</protein>
<dbReference type="InterPro" id="IPR000223">
    <property type="entry name" value="Pept_S26A_signal_pept_1"/>
</dbReference>
<evidence type="ECO:0000256" key="1">
    <source>
        <dbReference type="ARBA" id="ARBA00000677"/>
    </source>
</evidence>
<keyword evidence="6 7" id="KW-0378">Hydrolase</keyword>
<feature type="region of interest" description="Disordered" evidence="9">
    <location>
        <begin position="1"/>
        <end position="24"/>
    </location>
</feature>
<evidence type="ECO:0000256" key="5">
    <source>
        <dbReference type="ARBA" id="ARBA00022670"/>
    </source>
</evidence>
<dbReference type="EC" id="3.4.21.89" evidence="4 7"/>
<dbReference type="CDD" id="cd06530">
    <property type="entry name" value="S26_SPase_I"/>
    <property type="match status" value="1"/>
</dbReference>
<comment type="catalytic activity">
    <reaction evidence="1 7">
        <text>Cleavage of hydrophobic, N-terminal signal or leader sequences from secreted and periplasmic proteins.</text>
        <dbReference type="EC" id="3.4.21.89"/>
    </reaction>
</comment>
<dbReference type="NCBIfam" id="TIGR02227">
    <property type="entry name" value="sigpep_I_bact"/>
    <property type="match status" value="1"/>
</dbReference>
<dbReference type="PANTHER" id="PTHR43390">
    <property type="entry name" value="SIGNAL PEPTIDASE I"/>
    <property type="match status" value="1"/>
</dbReference>
<keyword evidence="5 7" id="KW-0645">Protease</keyword>
<evidence type="ECO:0000256" key="4">
    <source>
        <dbReference type="ARBA" id="ARBA00013208"/>
    </source>
</evidence>
<dbReference type="PROSITE" id="PS00501">
    <property type="entry name" value="SPASE_I_1"/>
    <property type="match status" value="1"/>
</dbReference>
<feature type="compositionally biased region" description="Pro residues" evidence="9">
    <location>
        <begin position="11"/>
        <end position="20"/>
    </location>
</feature>
<dbReference type="PROSITE" id="PS00761">
    <property type="entry name" value="SPASE_I_3"/>
    <property type="match status" value="1"/>
</dbReference>
<dbReference type="PRINTS" id="PR00727">
    <property type="entry name" value="LEADERPTASE"/>
</dbReference>
<evidence type="ECO:0000256" key="2">
    <source>
        <dbReference type="ARBA" id="ARBA00004401"/>
    </source>
</evidence>
<evidence type="ECO:0000256" key="3">
    <source>
        <dbReference type="ARBA" id="ARBA00009370"/>
    </source>
</evidence>
<dbReference type="PANTHER" id="PTHR43390:SF1">
    <property type="entry name" value="CHLOROPLAST PROCESSING PEPTIDASE"/>
    <property type="match status" value="1"/>
</dbReference>
<reference evidence="11 12" key="1">
    <citation type="journal article" date="2020" name="ISME J.">
        <title>Comparative genomics reveals insights into cyanobacterial evolution and habitat adaptation.</title>
        <authorList>
            <person name="Chen M.Y."/>
            <person name="Teng W.K."/>
            <person name="Zhao L."/>
            <person name="Hu C.X."/>
            <person name="Zhou Y.K."/>
            <person name="Han B.P."/>
            <person name="Song L.R."/>
            <person name="Shu W.S."/>
        </authorList>
    </citation>
    <scope>NUCLEOTIDE SEQUENCE [LARGE SCALE GENOMIC DNA]</scope>
    <source>
        <strain evidence="11 12">FACHB-723</strain>
    </source>
</reference>
<evidence type="ECO:0000256" key="8">
    <source>
        <dbReference type="RuleBase" id="RU362042"/>
    </source>
</evidence>
<name>A0ABR7ZT89_9CYAN</name>
<dbReference type="Proteomes" id="UP000642094">
    <property type="component" value="Unassembled WGS sequence"/>
</dbReference>
<proteinExistence type="inferred from homology"/>
<comment type="subcellular location">
    <subcellularLocation>
        <location evidence="2">Cell membrane</location>
        <topology evidence="2">Single-pass type II membrane protein</topology>
    </subcellularLocation>
    <subcellularLocation>
        <location evidence="8">Membrane</location>
        <topology evidence="8">Single-pass type II membrane protein</topology>
    </subcellularLocation>
</comment>
<sequence>MSSDNPSDRPNNPPSDPKQAPPVQESSFKNFLTDNLPTVAVAVLLAVGVRVFVAEPRYIPSSSMEPTLLIDDRLIIDKLSIRWRKPERGEIIVFNPPINPVVPDASKVYIKRVIGLPGDRISIYDGKVFINDEPLNEPYIAAPINYTLPTQDAALCPNCFRPEKVEVGKKHPFFTVPEGSYWVMGDNRNNSLDSHAWGFMPAENLVGRAMFRYWPLDNRTGNLSIPKY</sequence>
<dbReference type="PROSITE" id="PS00760">
    <property type="entry name" value="SPASE_I_2"/>
    <property type="match status" value="1"/>
</dbReference>